<dbReference type="PANTHER" id="PTHR46889:SF5">
    <property type="entry name" value="INTEGRASE PROTEIN"/>
    <property type="match status" value="1"/>
</dbReference>
<dbReference type="Proteomes" id="UP001500843">
    <property type="component" value="Unassembled WGS sequence"/>
</dbReference>
<reference evidence="4" key="1">
    <citation type="journal article" date="2019" name="Int. J. Syst. Evol. Microbiol.">
        <title>The Global Catalogue of Microorganisms (GCM) 10K type strain sequencing project: providing services to taxonomists for standard genome sequencing and annotation.</title>
        <authorList>
            <consortium name="The Broad Institute Genomics Platform"/>
            <consortium name="The Broad Institute Genome Sequencing Center for Infectious Disease"/>
            <person name="Wu L."/>
            <person name="Ma J."/>
        </authorList>
    </citation>
    <scope>NUCLEOTIDE SEQUENCE [LARGE SCALE GENOMIC DNA]</scope>
    <source>
        <strain evidence="4">JCM 17975</strain>
    </source>
</reference>
<dbReference type="NCBIfam" id="NF033516">
    <property type="entry name" value="transpos_IS3"/>
    <property type="match status" value="1"/>
</dbReference>
<sequence>MTYPLVQELAADGLPVAVTCRVLGFSRQGYYKWLARPVTDAQWRQAHLINAALDIHTDDPEFGYRLIADDLKDAGHVVSENTMHALCRQVGIVSVIHRKKGTGRKAGPPVHDDLVQRDFTASAPNRLWLTDITEHPTSEGKLYLCAIKDVYSGRIVGYSIDSRMKARLAVDALDHAVSRRDVIPTTPDALGTVLHSDRGSQFRSKKLRRALKSQQITGSMGRVGACVDNAAMESFFSLLQKNVLNRRPWTTREQLRLAIVTWIERTYHRRRRQRRLGRMTPIEFETVYADRTLALAA</sequence>
<organism evidence="3 4">
    <name type="scientific">Promicromonospora umidemergens</name>
    <dbReference type="NCBI Taxonomy" id="629679"/>
    <lineage>
        <taxon>Bacteria</taxon>
        <taxon>Bacillati</taxon>
        <taxon>Actinomycetota</taxon>
        <taxon>Actinomycetes</taxon>
        <taxon>Micrococcales</taxon>
        <taxon>Promicromonosporaceae</taxon>
        <taxon>Promicromonospora</taxon>
    </lineage>
</organism>
<dbReference type="InterPro" id="IPR012337">
    <property type="entry name" value="RNaseH-like_sf"/>
</dbReference>
<comment type="function">
    <text evidence="1">Involved in the transposition of the insertion sequence.</text>
</comment>
<dbReference type="InterPro" id="IPR050900">
    <property type="entry name" value="Transposase_IS3/IS150/IS904"/>
</dbReference>
<name>A0ABP8XTF4_9MICO</name>
<evidence type="ECO:0000313" key="3">
    <source>
        <dbReference type="EMBL" id="GAA4714289.1"/>
    </source>
</evidence>
<keyword evidence="4" id="KW-1185">Reference proteome</keyword>
<dbReference type="Gene3D" id="3.30.420.10">
    <property type="entry name" value="Ribonuclease H-like superfamily/Ribonuclease H"/>
    <property type="match status" value="1"/>
</dbReference>
<gene>
    <name evidence="3" type="ORF">GCM10023198_41840</name>
</gene>
<evidence type="ECO:0000259" key="2">
    <source>
        <dbReference type="PROSITE" id="PS50994"/>
    </source>
</evidence>
<feature type="domain" description="Integrase catalytic" evidence="2">
    <location>
        <begin position="120"/>
        <end position="289"/>
    </location>
</feature>
<dbReference type="InterPro" id="IPR048020">
    <property type="entry name" value="Transpos_IS3"/>
</dbReference>
<evidence type="ECO:0000313" key="4">
    <source>
        <dbReference type="Proteomes" id="UP001500843"/>
    </source>
</evidence>
<comment type="caution">
    <text evidence="3">The sequence shown here is derived from an EMBL/GenBank/DDBJ whole genome shotgun (WGS) entry which is preliminary data.</text>
</comment>
<dbReference type="EMBL" id="BAABHM010000018">
    <property type="protein sequence ID" value="GAA4714289.1"/>
    <property type="molecule type" value="Genomic_DNA"/>
</dbReference>
<dbReference type="Pfam" id="PF13333">
    <property type="entry name" value="rve_2"/>
    <property type="match status" value="1"/>
</dbReference>
<dbReference type="PROSITE" id="PS50994">
    <property type="entry name" value="INTEGRASE"/>
    <property type="match status" value="1"/>
</dbReference>
<dbReference type="PANTHER" id="PTHR46889">
    <property type="entry name" value="TRANSPOSASE INSF FOR INSERTION SEQUENCE IS3B-RELATED"/>
    <property type="match status" value="1"/>
</dbReference>
<dbReference type="InterPro" id="IPR025948">
    <property type="entry name" value="HTH-like_dom"/>
</dbReference>
<evidence type="ECO:0000256" key="1">
    <source>
        <dbReference type="ARBA" id="ARBA00002286"/>
    </source>
</evidence>
<accession>A0ABP8XTF4</accession>
<protein>
    <recommendedName>
        <fullName evidence="2">Integrase catalytic domain-containing protein</fullName>
    </recommendedName>
</protein>
<dbReference type="SUPFAM" id="SSF53098">
    <property type="entry name" value="Ribonuclease H-like"/>
    <property type="match status" value="1"/>
</dbReference>
<dbReference type="InterPro" id="IPR036397">
    <property type="entry name" value="RNaseH_sf"/>
</dbReference>
<dbReference type="InterPro" id="IPR001584">
    <property type="entry name" value="Integrase_cat-core"/>
</dbReference>
<dbReference type="Pfam" id="PF13276">
    <property type="entry name" value="HTH_21"/>
    <property type="match status" value="1"/>
</dbReference>
<proteinExistence type="predicted"/>
<dbReference type="Pfam" id="PF00665">
    <property type="entry name" value="rve"/>
    <property type="match status" value="1"/>
</dbReference>